<organism evidence="1 2">
    <name type="scientific">Bradyrhizobium jicamae</name>
    <dbReference type="NCBI Taxonomy" id="280332"/>
    <lineage>
        <taxon>Bacteria</taxon>
        <taxon>Pseudomonadati</taxon>
        <taxon>Pseudomonadota</taxon>
        <taxon>Alphaproteobacteria</taxon>
        <taxon>Hyphomicrobiales</taxon>
        <taxon>Nitrobacteraceae</taxon>
        <taxon>Bradyrhizobium</taxon>
    </lineage>
</organism>
<keyword evidence="2" id="KW-1185">Reference proteome</keyword>
<comment type="caution">
    <text evidence="1">The sequence shown here is derived from an EMBL/GenBank/DDBJ whole genome shotgun (WGS) entry which is preliminary data.</text>
</comment>
<dbReference type="RefSeq" id="WP_212493029.1">
    <property type="nucleotide sequence ID" value="NZ_JAFCJH010000014.1"/>
</dbReference>
<protein>
    <submittedName>
        <fullName evidence="1">Uncharacterized protein</fullName>
    </submittedName>
</protein>
<dbReference type="Proteomes" id="UP001315278">
    <property type="component" value="Unassembled WGS sequence"/>
</dbReference>
<proteinExistence type="predicted"/>
<accession>A0ABS5FJ97</accession>
<reference evidence="2" key="1">
    <citation type="journal article" date="2021" name="ISME J.">
        <title>Evolutionary origin and ecological implication of a unique nif island in free-living Bradyrhizobium lineages.</title>
        <authorList>
            <person name="Tao J."/>
        </authorList>
    </citation>
    <scope>NUCLEOTIDE SEQUENCE [LARGE SCALE GENOMIC DNA]</scope>
    <source>
        <strain evidence="2">SZCCT0434</strain>
    </source>
</reference>
<gene>
    <name evidence="1" type="ORF">JQ615_15750</name>
</gene>
<dbReference type="EMBL" id="JAFCJH010000014">
    <property type="protein sequence ID" value="MBR0796850.1"/>
    <property type="molecule type" value="Genomic_DNA"/>
</dbReference>
<sequence length="163" mass="18129">MPRDLSAQKSCGQARGCAFSTAMIIFDRIDVAAESYIAPQHVPFKSPAEICLIKFTPACLRATGFPAIAVSTAAVCLRFRHIASLELGPDGLPVANCPFRHHGRTRLAAFQNIACKRRHGFFMTFFFRSWSLAVPRADDDGRTLMATRPRRIRPHEDRAADKV</sequence>
<name>A0ABS5FJ97_9BRAD</name>
<evidence type="ECO:0000313" key="1">
    <source>
        <dbReference type="EMBL" id="MBR0796850.1"/>
    </source>
</evidence>
<evidence type="ECO:0000313" key="2">
    <source>
        <dbReference type="Proteomes" id="UP001315278"/>
    </source>
</evidence>